<gene>
    <name evidence="1" type="ORF">JR316_0009889</name>
</gene>
<proteinExistence type="predicted"/>
<organism evidence="1 2">
    <name type="scientific">Psilocybe cubensis</name>
    <name type="common">Psychedelic mushroom</name>
    <name type="synonym">Stropharia cubensis</name>
    <dbReference type="NCBI Taxonomy" id="181762"/>
    <lineage>
        <taxon>Eukaryota</taxon>
        <taxon>Fungi</taxon>
        <taxon>Dikarya</taxon>
        <taxon>Basidiomycota</taxon>
        <taxon>Agaricomycotina</taxon>
        <taxon>Agaricomycetes</taxon>
        <taxon>Agaricomycetidae</taxon>
        <taxon>Agaricales</taxon>
        <taxon>Agaricineae</taxon>
        <taxon>Strophariaceae</taxon>
        <taxon>Psilocybe</taxon>
    </lineage>
</organism>
<dbReference type="Proteomes" id="UP000664032">
    <property type="component" value="Unassembled WGS sequence"/>
</dbReference>
<dbReference type="EMBL" id="JAFIQS020000009">
    <property type="protein sequence ID" value="KAH9477663.1"/>
    <property type="molecule type" value="Genomic_DNA"/>
</dbReference>
<evidence type="ECO:0000313" key="2">
    <source>
        <dbReference type="Proteomes" id="UP000664032"/>
    </source>
</evidence>
<reference evidence="1" key="1">
    <citation type="submission" date="2021-10" db="EMBL/GenBank/DDBJ databases">
        <title>Psilocybe cubensis genome.</title>
        <authorList>
            <person name="Mckernan K.J."/>
            <person name="Crawford S."/>
            <person name="Trippe A."/>
            <person name="Kane L.T."/>
            <person name="Mclaughlin S."/>
        </authorList>
    </citation>
    <scope>NUCLEOTIDE SEQUENCE</scope>
    <source>
        <strain evidence="1">MGC-MH-2018</strain>
    </source>
</reference>
<sequence>MTLPEFSRSFLPSTTVLTFATVGKNAITLTCLDLQALTERTGSPAPSASSGGGVASTDYIPKPKPKGAKPPNVFSNDGSFLDRIRRSMKEEEDKKKEKEALERKKHFADRFKTRGKRPPPTTIQSAASDTTTPETDESPTKKLKLDGELSINKGDREKAGQNAQAEYHKAMESYPGSLKDGGTGVRPLIK</sequence>
<keyword evidence="2" id="KW-1185">Reference proteome</keyword>
<protein>
    <submittedName>
        <fullName evidence="1">Uncharacterized protein</fullName>
    </submittedName>
</protein>
<evidence type="ECO:0000313" key="1">
    <source>
        <dbReference type="EMBL" id="KAH9477663.1"/>
    </source>
</evidence>
<accession>A0ACB8GPL0</accession>
<name>A0ACB8GPL0_PSICU</name>
<comment type="caution">
    <text evidence="1">The sequence shown here is derived from an EMBL/GenBank/DDBJ whole genome shotgun (WGS) entry which is preliminary data.</text>
</comment>